<accession>A0AAV3YQC6</accession>
<name>A0AAV3YQC6_9GAST</name>
<dbReference type="AlphaFoldDB" id="A0AAV3YQC6"/>
<organism evidence="2 3">
    <name type="scientific">Plakobranchus ocellatus</name>
    <dbReference type="NCBI Taxonomy" id="259542"/>
    <lineage>
        <taxon>Eukaryota</taxon>
        <taxon>Metazoa</taxon>
        <taxon>Spiralia</taxon>
        <taxon>Lophotrochozoa</taxon>
        <taxon>Mollusca</taxon>
        <taxon>Gastropoda</taxon>
        <taxon>Heterobranchia</taxon>
        <taxon>Euthyneura</taxon>
        <taxon>Panpulmonata</taxon>
        <taxon>Sacoglossa</taxon>
        <taxon>Placobranchoidea</taxon>
        <taxon>Plakobranchidae</taxon>
        <taxon>Plakobranchus</taxon>
    </lineage>
</organism>
<proteinExistence type="predicted"/>
<reference evidence="2 3" key="1">
    <citation type="journal article" date="2021" name="Elife">
        <title>Chloroplast acquisition without the gene transfer in kleptoplastic sea slugs, Plakobranchus ocellatus.</title>
        <authorList>
            <person name="Maeda T."/>
            <person name="Takahashi S."/>
            <person name="Yoshida T."/>
            <person name="Shimamura S."/>
            <person name="Takaki Y."/>
            <person name="Nagai Y."/>
            <person name="Toyoda A."/>
            <person name="Suzuki Y."/>
            <person name="Arimoto A."/>
            <person name="Ishii H."/>
            <person name="Satoh N."/>
            <person name="Nishiyama T."/>
            <person name="Hasebe M."/>
            <person name="Maruyama T."/>
            <person name="Minagawa J."/>
            <person name="Obokata J."/>
            <person name="Shigenobu S."/>
        </authorList>
    </citation>
    <scope>NUCLEOTIDE SEQUENCE [LARGE SCALE GENOMIC DNA]</scope>
</reference>
<dbReference type="Proteomes" id="UP000735302">
    <property type="component" value="Unassembled WGS sequence"/>
</dbReference>
<evidence type="ECO:0000313" key="2">
    <source>
        <dbReference type="EMBL" id="GFN84737.1"/>
    </source>
</evidence>
<gene>
    <name evidence="2" type="ORF">PoB_001124300</name>
</gene>
<evidence type="ECO:0000256" key="1">
    <source>
        <dbReference type="SAM" id="MobiDB-lite"/>
    </source>
</evidence>
<feature type="region of interest" description="Disordered" evidence="1">
    <location>
        <begin position="50"/>
        <end position="75"/>
    </location>
</feature>
<keyword evidence="3" id="KW-1185">Reference proteome</keyword>
<sequence>MKVQRKDSALNTVIKHTEVNASAWSPVYLLGKHRIMFAAAFMATCPATTEYRSGHNSPHRQAGIGDFRHSAKYLR</sequence>
<protein>
    <submittedName>
        <fullName evidence="2">Uncharacterized protein</fullName>
    </submittedName>
</protein>
<evidence type="ECO:0000313" key="3">
    <source>
        <dbReference type="Proteomes" id="UP000735302"/>
    </source>
</evidence>
<comment type="caution">
    <text evidence="2">The sequence shown here is derived from an EMBL/GenBank/DDBJ whole genome shotgun (WGS) entry which is preliminary data.</text>
</comment>
<dbReference type="EMBL" id="BLXT01001321">
    <property type="protein sequence ID" value="GFN84737.1"/>
    <property type="molecule type" value="Genomic_DNA"/>
</dbReference>